<dbReference type="SUPFAM" id="SSF48508">
    <property type="entry name" value="Nuclear receptor ligand-binding domain"/>
    <property type="match status" value="1"/>
</dbReference>
<dbReference type="Proteomes" id="UP001432322">
    <property type="component" value="Unassembled WGS sequence"/>
</dbReference>
<dbReference type="GO" id="GO:0043565">
    <property type="term" value="F:sequence-specific DNA binding"/>
    <property type="evidence" value="ECO:0007669"/>
    <property type="project" value="InterPro"/>
</dbReference>
<dbReference type="InterPro" id="IPR035500">
    <property type="entry name" value="NHR-like_dom_sf"/>
</dbReference>
<dbReference type="Pfam" id="PF00105">
    <property type="entry name" value="zf-C4"/>
    <property type="match status" value="1"/>
</dbReference>
<reference evidence="11" key="1">
    <citation type="submission" date="2023-10" db="EMBL/GenBank/DDBJ databases">
        <title>Genome assembly of Pristionchus species.</title>
        <authorList>
            <person name="Yoshida K."/>
            <person name="Sommer R.J."/>
        </authorList>
    </citation>
    <scope>NUCLEOTIDE SEQUENCE</scope>
    <source>
        <strain evidence="11">RS5133</strain>
    </source>
</reference>
<dbReference type="PANTHER" id="PTHR46011:SF6">
    <property type="entry name" value="HIGH ZINC ACTIVATED NUCLEAR RECEPTOR PROTEIN"/>
    <property type="match status" value="1"/>
</dbReference>
<name>A0AAV5VY15_9BILA</name>
<evidence type="ECO:0000313" key="11">
    <source>
        <dbReference type="EMBL" id="GMT22614.1"/>
    </source>
</evidence>
<keyword evidence="8" id="KW-0539">Nucleus</keyword>
<evidence type="ECO:0000313" key="12">
    <source>
        <dbReference type="Proteomes" id="UP001432322"/>
    </source>
</evidence>
<dbReference type="SUPFAM" id="SSF57716">
    <property type="entry name" value="Glucocorticoid receptor-like (DNA-binding domain)"/>
    <property type="match status" value="1"/>
</dbReference>
<keyword evidence="5" id="KW-0238">DNA-binding</keyword>
<evidence type="ECO:0000256" key="2">
    <source>
        <dbReference type="ARBA" id="ARBA00022771"/>
    </source>
</evidence>
<dbReference type="Gene3D" id="3.30.50.10">
    <property type="entry name" value="Erythroid Transcription Factor GATA-1, subunit A"/>
    <property type="match status" value="1"/>
</dbReference>
<keyword evidence="1" id="KW-0479">Metal-binding</keyword>
<keyword evidence="3" id="KW-0862">Zinc</keyword>
<keyword evidence="2" id="KW-0863">Zinc-finger</keyword>
<evidence type="ECO:0000256" key="3">
    <source>
        <dbReference type="ARBA" id="ARBA00022833"/>
    </source>
</evidence>
<keyword evidence="12" id="KW-1185">Reference proteome</keyword>
<keyword evidence="6" id="KW-0804">Transcription</keyword>
<evidence type="ECO:0000256" key="6">
    <source>
        <dbReference type="ARBA" id="ARBA00023163"/>
    </source>
</evidence>
<feature type="domain" description="Nuclear receptor" evidence="10">
    <location>
        <begin position="2"/>
        <end position="81"/>
    </location>
</feature>
<dbReference type="GO" id="GO:0005634">
    <property type="term" value="C:nucleus"/>
    <property type="evidence" value="ECO:0007669"/>
    <property type="project" value="TreeGrafter"/>
</dbReference>
<dbReference type="PROSITE" id="PS51030">
    <property type="entry name" value="NUCLEAR_REC_DBD_2"/>
    <property type="match status" value="1"/>
</dbReference>
<keyword evidence="4" id="KW-0805">Transcription regulation</keyword>
<dbReference type="GO" id="GO:0003700">
    <property type="term" value="F:DNA-binding transcription factor activity"/>
    <property type="evidence" value="ECO:0007669"/>
    <property type="project" value="InterPro"/>
</dbReference>
<dbReference type="AlphaFoldDB" id="A0AAV5VY15"/>
<dbReference type="GO" id="GO:0008270">
    <property type="term" value="F:zinc ion binding"/>
    <property type="evidence" value="ECO:0007669"/>
    <property type="project" value="UniProtKB-KW"/>
</dbReference>
<feature type="compositionally biased region" description="Low complexity" evidence="9">
    <location>
        <begin position="84"/>
        <end position="98"/>
    </location>
</feature>
<comment type="caution">
    <text evidence="11">The sequence shown here is derived from an EMBL/GenBank/DDBJ whole genome shotgun (WGS) entry which is preliminary data.</text>
</comment>
<evidence type="ECO:0000256" key="1">
    <source>
        <dbReference type="ARBA" id="ARBA00022723"/>
    </source>
</evidence>
<keyword evidence="7" id="KW-0675">Receptor</keyword>
<evidence type="ECO:0000256" key="8">
    <source>
        <dbReference type="ARBA" id="ARBA00023242"/>
    </source>
</evidence>
<evidence type="ECO:0000256" key="9">
    <source>
        <dbReference type="SAM" id="MobiDB-lite"/>
    </source>
</evidence>
<protein>
    <recommendedName>
        <fullName evidence="10">Nuclear receptor domain-containing protein</fullName>
    </recommendedName>
</protein>
<organism evidence="11 12">
    <name type="scientific">Pristionchus fissidentatus</name>
    <dbReference type="NCBI Taxonomy" id="1538716"/>
    <lineage>
        <taxon>Eukaryota</taxon>
        <taxon>Metazoa</taxon>
        <taxon>Ecdysozoa</taxon>
        <taxon>Nematoda</taxon>
        <taxon>Chromadorea</taxon>
        <taxon>Rhabditida</taxon>
        <taxon>Rhabditina</taxon>
        <taxon>Diplogasteromorpha</taxon>
        <taxon>Diplogasteroidea</taxon>
        <taxon>Neodiplogasteridae</taxon>
        <taxon>Pristionchus</taxon>
    </lineage>
</organism>
<accession>A0AAV5VY15</accession>
<evidence type="ECO:0000259" key="10">
    <source>
        <dbReference type="PROSITE" id="PS51030"/>
    </source>
</evidence>
<evidence type="ECO:0000256" key="4">
    <source>
        <dbReference type="ARBA" id="ARBA00023015"/>
    </source>
</evidence>
<proteinExistence type="predicted"/>
<dbReference type="PANTHER" id="PTHR46011">
    <property type="entry name" value="NUCLEAR HORMONE RECEPTOR FAMILY MEMBER NHR-86-RELATED"/>
    <property type="match status" value="1"/>
</dbReference>
<evidence type="ECO:0000256" key="7">
    <source>
        <dbReference type="ARBA" id="ARBA00023170"/>
    </source>
</evidence>
<feature type="region of interest" description="Disordered" evidence="9">
    <location>
        <begin position="77"/>
        <end position="98"/>
    </location>
</feature>
<dbReference type="InterPro" id="IPR001628">
    <property type="entry name" value="Znf_hrmn_rcpt"/>
</dbReference>
<sequence>MAVDCLVCGKPTNATHMGMDACRACTVFYRRNRGARDKLTCINGNRSCVDYRKGIYTCRRCRLDRFETVMRAGRHDLAEPSHLTPSPASTSSTPSASPTEDAFAIDFSHLQGPSREVFTPPLTPDSSIIERIRASYKRLSIVRRTAELQLRGIFLEPFEAEREEYEIAPCTYQIMNETTRILITALFDFIPAIFPEFNSLSIADKWLLVRNYQKIFHCLDSTMRMTRHFGTSPEKCFGSYTTYLSKDKAEFYFSDCHDQQNVSQAAR</sequence>
<dbReference type="SMART" id="SM00399">
    <property type="entry name" value="ZnF_C4"/>
    <property type="match status" value="1"/>
</dbReference>
<evidence type="ECO:0000256" key="5">
    <source>
        <dbReference type="ARBA" id="ARBA00023125"/>
    </source>
</evidence>
<dbReference type="InterPro" id="IPR013088">
    <property type="entry name" value="Znf_NHR/GATA"/>
</dbReference>
<gene>
    <name evidence="11" type="ORF">PFISCL1PPCAC_13911</name>
</gene>
<dbReference type="EMBL" id="BTSY01000004">
    <property type="protein sequence ID" value="GMT22614.1"/>
    <property type="molecule type" value="Genomic_DNA"/>
</dbReference>